<proteinExistence type="predicted"/>
<dbReference type="InterPro" id="IPR001296">
    <property type="entry name" value="Glyco_trans_1"/>
</dbReference>
<evidence type="ECO:0000259" key="5">
    <source>
        <dbReference type="Pfam" id="PF13439"/>
    </source>
</evidence>
<dbReference type="Pfam" id="PF00534">
    <property type="entry name" value="Glycos_transf_1"/>
    <property type="match status" value="1"/>
</dbReference>
<dbReference type="EMBL" id="CAJC01000150">
    <property type="protein sequence ID" value="CCI53494.1"/>
    <property type="molecule type" value="Genomic_DNA"/>
</dbReference>
<protein>
    <recommendedName>
        <fullName evidence="1">D-inositol 3-phosphate glycosyltransferase</fullName>
    </recommendedName>
</protein>
<keyword evidence="7" id="KW-1185">Reference proteome</keyword>
<dbReference type="InterPro" id="IPR028098">
    <property type="entry name" value="Glyco_trans_4-like_N"/>
</dbReference>
<evidence type="ECO:0000259" key="4">
    <source>
        <dbReference type="Pfam" id="PF00534"/>
    </source>
</evidence>
<dbReference type="PANTHER" id="PTHR45947">
    <property type="entry name" value="SULFOQUINOVOSYL TRANSFERASE SQD2"/>
    <property type="match status" value="1"/>
</dbReference>
<accession>A0A077MA66</accession>
<gene>
    <name evidence="6" type="ORF">BN13_40046</name>
</gene>
<dbReference type="Pfam" id="PF13439">
    <property type="entry name" value="Glyco_transf_4"/>
    <property type="match status" value="1"/>
</dbReference>
<evidence type="ECO:0000313" key="7">
    <source>
        <dbReference type="Proteomes" id="UP000035720"/>
    </source>
</evidence>
<dbReference type="STRING" id="1193518.BN13_40046"/>
<evidence type="ECO:0000256" key="2">
    <source>
        <dbReference type="ARBA" id="ARBA00022676"/>
    </source>
</evidence>
<dbReference type="GO" id="GO:0016757">
    <property type="term" value="F:glycosyltransferase activity"/>
    <property type="evidence" value="ECO:0007669"/>
    <property type="project" value="UniProtKB-KW"/>
</dbReference>
<reference evidence="6 7" key="1">
    <citation type="journal article" date="2013" name="ISME J.">
        <title>A metabolic model for members of the genus Tetrasphaera involved in enhanced biological phosphorus removal.</title>
        <authorList>
            <person name="Kristiansen R."/>
            <person name="Nguyen H.T.T."/>
            <person name="Saunders A.M."/>
            <person name="Nielsen J.L."/>
            <person name="Wimmer R."/>
            <person name="Le V.Q."/>
            <person name="McIlroy S.J."/>
            <person name="Petrovski S."/>
            <person name="Seviour R.J."/>
            <person name="Calteau A."/>
            <person name="Nielsen K.L."/>
            <person name="Nielsen P.H."/>
        </authorList>
    </citation>
    <scope>NUCLEOTIDE SEQUENCE [LARGE SCALE GENOMIC DNA]</scope>
    <source>
        <strain evidence="6 7">Ben 74</strain>
    </source>
</reference>
<dbReference type="RefSeq" id="WP_048543836.1">
    <property type="nucleotide sequence ID" value="NZ_HF571038.1"/>
</dbReference>
<keyword evidence="2 6" id="KW-0328">Glycosyltransferase</keyword>
<sequence>MSTGPVSTGPERASRGPVVHIAHDYITQRGGAERVVLSLLDAYPEAEVVTSIYSPESTFPQFRGRTVRKLWPSRIKAFRRDPRLAMPVLAPAFSLARAERGDIVICSSSGWAHGLNTTAAKVIYCHTPARWLYATEDYLPEVPKPMRLPARYLAFPLLRVWDRRAARKAAVYIANSTVVKERIRRAYGINATVIHPPVSIDVDGAQEPVPGVEPGYLLCVSRARGYKNVAAICQAVADSPGERLVVVGGVPDGAVGPEAADRIQGVSRLSDEQMRWIYSNAAALIAVSREDFGLTPIEAYAFGTPAILLQAGGYLDSSIDGETCIFVASGDAEAIRDGIARFRATSFDPDALRAHAELFSERTFHAKIQAVVDQVAAKAH</sequence>
<dbReference type="Gene3D" id="3.40.50.2000">
    <property type="entry name" value="Glycogen Phosphorylase B"/>
    <property type="match status" value="2"/>
</dbReference>
<dbReference type="InterPro" id="IPR050194">
    <property type="entry name" value="Glycosyltransferase_grp1"/>
</dbReference>
<dbReference type="AlphaFoldDB" id="A0A077MA66"/>
<evidence type="ECO:0000256" key="1">
    <source>
        <dbReference type="ARBA" id="ARBA00021292"/>
    </source>
</evidence>
<dbReference type="SUPFAM" id="SSF53756">
    <property type="entry name" value="UDP-Glycosyltransferase/glycogen phosphorylase"/>
    <property type="match status" value="1"/>
</dbReference>
<comment type="caution">
    <text evidence="6">The sequence shown here is derived from an EMBL/GenBank/DDBJ whole genome shotgun (WGS) entry which is preliminary data.</text>
</comment>
<name>A0A077MA66_9MICO</name>
<keyword evidence="3 6" id="KW-0808">Transferase</keyword>
<feature type="domain" description="Glycosyltransferase subfamily 4-like N-terminal" evidence="5">
    <location>
        <begin position="30"/>
        <end position="201"/>
    </location>
</feature>
<organism evidence="6 7">
    <name type="scientific">Nostocoides jenkinsii Ben 74</name>
    <dbReference type="NCBI Taxonomy" id="1193518"/>
    <lineage>
        <taxon>Bacteria</taxon>
        <taxon>Bacillati</taxon>
        <taxon>Actinomycetota</taxon>
        <taxon>Actinomycetes</taxon>
        <taxon>Micrococcales</taxon>
        <taxon>Intrasporangiaceae</taxon>
        <taxon>Nostocoides</taxon>
    </lineage>
</organism>
<dbReference type="PANTHER" id="PTHR45947:SF3">
    <property type="entry name" value="SULFOQUINOVOSYL TRANSFERASE SQD2"/>
    <property type="match status" value="1"/>
</dbReference>
<dbReference type="Proteomes" id="UP000035720">
    <property type="component" value="Unassembled WGS sequence"/>
</dbReference>
<dbReference type="GO" id="GO:1901137">
    <property type="term" value="P:carbohydrate derivative biosynthetic process"/>
    <property type="evidence" value="ECO:0007669"/>
    <property type="project" value="UniProtKB-ARBA"/>
</dbReference>
<evidence type="ECO:0000313" key="6">
    <source>
        <dbReference type="EMBL" id="CCI53494.1"/>
    </source>
</evidence>
<evidence type="ECO:0000256" key="3">
    <source>
        <dbReference type="ARBA" id="ARBA00022679"/>
    </source>
</evidence>
<feature type="domain" description="Glycosyl transferase family 1" evidence="4">
    <location>
        <begin position="213"/>
        <end position="342"/>
    </location>
</feature>